<evidence type="ECO:0000256" key="2">
    <source>
        <dbReference type="ARBA" id="ARBA00006462"/>
    </source>
</evidence>
<dbReference type="AlphaFoldDB" id="A0A914DB28"/>
<evidence type="ECO:0000313" key="8">
    <source>
        <dbReference type="WBParaSite" id="ACRNAN_scaffold2168.g31048.t1"/>
    </source>
</evidence>
<keyword evidence="5" id="KW-1133">Transmembrane helix</keyword>
<evidence type="ECO:0000256" key="1">
    <source>
        <dbReference type="ARBA" id="ARBA00004606"/>
    </source>
</evidence>
<keyword evidence="3" id="KW-0812">Transmembrane</keyword>
<comment type="subcellular location">
    <subcellularLocation>
        <location evidence="1">Membrane</location>
        <topology evidence="1">Single-pass type II membrane protein</topology>
    </subcellularLocation>
</comment>
<dbReference type="PANTHER" id="PTHR23033">
    <property type="entry name" value="BETA1,3-GALACTOSYLTRANSFERASE"/>
    <property type="match status" value="1"/>
</dbReference>
<dbReference type="PANTHER" id="PTHR23033:SF12">
    <property type="entry name" value="GLYCOPROTEIN-N-ACETYLGALACTOSAMINE 3-BETA-GALACTOSYLTRANSFERASE 1-RELATED"/>
    <property type="match status" value="1"/>
</dbReference>
<dbReference type="Gene3D" id="3.90.550.50">
    <property type="match status" value="1"/>
</dbReference>
<evidence type="ECO:0000256" key="6">
    <source>
        <dbReference type="ARBA" id="ARBA00023136"/>
    </source>
</evidence>
<dbReference type="Proteomes" id="UP000887540">
    <property type="component" value="Unplaced"/>
</dbReference>
<sequence>MPNGELFCWVLTTSKYHNTRLHGYNSGGAGYVLSNKAMKLLTEAIEKDQNFCSHSKWEDVGLGQCLEKLQIYPEKTSETNGAQRFLPFHFHQMLSGYVAGGDNDFYLPKDEKLIKDIAGISKDWITIHQTDPKQMLFIDFLLYQTQIHT</sequence>
<keyword evidence="7" id="KW-1185">Reference proteome</keyword>
<dbReference type="WBParaSite" id="ACRNAN_scaffold2168.g31048.t1">
    <property type="protein sequence ID" value="ACRNAN_scaffold2168.g31048.t1"/>
    <property type="gene ID" value="ACRNAN_scaffold2168.g31048"/>
</dbReference>
<dbReference type="GO" id="GO:0016020">
    <property type="term" value="C:membrane"/>
    <property type="evidence" value="ECO:0007669"/>
    <property type="project" value="UniProtKB-SubCell"/>
</dbReference>
<evidence type="ECO:0000313" key="7">
    <source>
        <dbReference type="Proteomes" id="UP000887540"/>
    </source>
</evidence>
<protein>
    <submittedName>
        <fullName evidence="8">Glycoprotein-N-acetylgalactosamine 3-beta-galactosyltransferase 1</fullName>
    </submittedName>
</protein>
<comment type="similarity">
    <text evidence="2">Belongs to the glycosyltransferase 31 family. Beta3-Gal-T subfamily.</text>
</comment>
<organism evidence="7 8">
    <name type="scientific">Acrobeloides nanus</name>
    <dbReference type="NCBI Taxonomy" id="290746"/>
    <lineage>
        <taxon>Eukaryota</taxon>
        <taxon>Metazoa</taxon>
        <taxon>Ecdysozoa</taxon>
        <taxon>Nematoda</taxon>
        <taxon>Chromadorea</taxon>
        <taxon>Rhabditida</taxon>
        <taxon>Tylenchina</taxon>
        <taxon>Cephalobomorpha</taxon>
        <taxon>Cephaloboidea</taxon>
        <taxon>Cephalobidae</taxon>
        <taxon>Acrobeloides</taxon>
    </lineage>
</organism>
<name>A0A914DB28_9BILA</name>
<evidence type="ECO:0000256" key="4">
    <source>
        <dbReference type="ARBA" id="ARBA00022968"/>
    </source>
</evidence>
<evidence type="ECO:0000256" key="5">
    <source>
        <dbReference type="ARBA" id="ARBA00022989"/>
    </source>
</evidence>
<proteinExistence type="inferred from homology"/>
<keyword evidence="6" id="KW-0472">Membrane</keyword>
<evidence type="ECO:0000256" key="3">
    <source>
        <dbReference type="ARBA" id="ARBA00022692"/>
    </source>
</evidence>
<dbReference type="GO" id="GO:0016263">
    <property type="term" value="F:glycoprotein-N-acetylgalactosamine 3-beta-galactosyltransferase activity"/>
    <property type="evidence" value="ECO:0007669"/>
    <property type="project" value="TreeGrafter"/>
</dbReference>
<accession>A0A914DB28</accession>
<dbReference type="InterPro" id="IPR026050">
    <property type="entry name" value="C1GALT1/C1GALT1_chp1"/>
</dbReference>
<reference evidence="8" key="1">
    <citation type="submission" date="2022-11" db="UniProtKB">
        <authorList>
            <consortium name="WormBaseParasite"/>
        </authorList>
    </citation>
    <scope>IDENTIFICATION</scope>
</reference>
<keyword evidence="4" id="KW-0735">Signal-anchor</keyword>